<name>A0A1Q8CW63_9PSEU</name>
<sequence>MTPALRATPALPRLSGRELKEMAVSGGFAVDDNTGNRMIEALESTIQTLEARWAELEKLRHSPPMSESPAARWVSHHMVRTAADEEGLLTQLQAARAEFPTYVEAIELAKRTYQETEEGNRQKFTSISGEE</sequence>
<reference evidence="1 2" key="1">
    <citation type="submission" date="2016-12" db="EMBL/GenBank/DDBJ databases">
        <title>The draft genome sequence of Actinophytocola sp. 11-183.</title>
        <authorList>
            <person name="Wang W."/>
            <person name="Yuan L."/>
        </authorList>
    </citation>
    <scope>NUCLEOTIDE SEQUENCE [LARGE SCALE GENOMIC DNA]</scope>
    <source>
        <strain evidence="1 2">11-183</strain>
    </source>
</reference>
<evidence type="ECO:0000313" key="1">
    <source>
        <dbReference type="EMBL" id="OLF18600.1"/>
    </source>
</evidence>
<keyword evidence="2" id="KW-1185">Reference proteome</keyword>
<dbReference type="AlphaFoldDB" id="A0A1Q8CW63"/>
<dbReference type="EMBL" id="MSIE01000007">
    <property type="protein sequence ID" value="OLF18600.1"/>
    <property type="molecule type" value="Genomic_DNA"/>
</dbReference>
<dbReference type="Proteomes" id="UP000185596">
    <property type="component" value="Unassembled WGS sequence"/>
</dbReference>
<proteinExistence type="predicted"/>
<evidence type="ECO:0000313" key="2">
    <source>
        <dbReference type="Proteomes" id="UP000185596"/>
    </source>
</evidence>
<dbReference type="STRING" id="1912961.BU204_06170"/>
<organism evidence="1 2">
    <name type="scientific">Actinophytocola xanthii</name>
    <dbReference type="NCBI Taxonomy" id="1912961"/>
    <lineage>
        <taxon>Bacteria</taxon>
        <taxon>Bacillati</taxon>
        <taxon>Actinomycetota</taxon>
        <taxon>Actinomycetes</taxon>
        <taxon>Pseudonocardiales</taxon>
        <taxon>Pseudonocardiaceae</taxon>
    </lineage>
</organism>
<evidence type="ECO:0008006" key="3">
    <source>
        <dbReference type="Google" id="ProtNLM"/>
    </source>
</evidence>
<comment type="caution">
    <text evidence="1">The sequence shown here is derived from an EMBL/GenBank/DDBJ whole genome shotgun (WGS) entry which is preliminary data.</text>
</comment>
<dbReference type="OrthoDB" id="3699236at2"/>
<accession>A0A1Q8CW63</accession>
<gene>
    <name evidence="1" type="ORF">BU204_06170</name>
</gene>
<protein>
    <recommendedName>
        <fullName evidence="3">PE domain-containing protein</fullName>
    </recommendedName>
</protein>